<feature type="transmembrane region" description="Helical" evidence="5">
    <location>
        <begin position="76"/>
        <end position="96"/>
    </location>
</feature>
<evidence type="ECO:0000256" key="5">
    <source>
        <dbReference type="SAM" id="Phobius"/>
    </source>
</evidence>
<name>A0ABV4AYZ7_9BURK</name>
<keyword evidence="2 5" id="KW-0812">Transmembrane</keyword>
<evidence type="ECO:0000313" key="7">
    <source>
        <dbReference type="Proteomes" id="UP001562178"/>
    </source>
</evidence>
<comment type="caution">
    <text evidence="6">The sequence shown here is derived from an EMBL/GenBank/DDBJ whole genome shotgun (WGS) entry which is preliminary data.</text>
</comment>
<evidence type="ECO:0000256" key="1">
    <source>
        <dbReference type="ARBA" id="ARBA00004141"/>
    </source>
</evidence>
<keyword evidence="4 5" id="KW-0472">Membrane</keyword>
<dbReference type="PANTHER" id="PTHR30249">
    <property type="entry name" value="PUTATIVE SEROTONIN TRANSPORTER"/>
    <property type="match status" value="1"/>
</dbReference>
<feature type="transmembrane region" description="Helical" evidence="5">
    <location>
        <begin position="221"/>
        <end position="246"/>
    </location>
</feature>
<accession>A0ABV4AYZ7</accession>
<comment type="subcellular location">
    <subcellularLocation>
        <location evidence="1">Membrane</location>
        <topology evidence="1">Multi-pass membrane protein</topology>
    </subcellularLocation>
</comment>
<dbReference type="Pfam" id="PF04172">
    <property type="entry name" value="LrgB"/>
    <property type="match status" value="1"/>
</dbReference>
<protein>
    <submittedName>
        <fullName evidence="6">LrgB family protein</fullName>
    </submittedName>
</protein>
<dbReference type="PANTHER" id="PTHR30249:SF16">
    <property type="entry name" value="INNER MEMBRANE PROTEIN"/>
    <property type="match status" value="1"/>
</dbReference>
<evidence type="ECO:0000256" key="3">
    <source>
        <dbReference type="ARBA" id="ARBA00022989"/>
    </source>
</evidence>
<feature type="transmembrane region" description="Helical" evidence="5">
    <location>
        <begin position="17"/>
        <end position="36"/>
    </location>
</feature>
<dbReference type="EMBL" id="JBGBDC010000001">
    <property type="protein sequence ID" value="MEY2249883.1"/>
    <property type="molecule type" value="Genomic_DNA"/>
</dbReference>
<dbReference type="InterPro" id="IPR007300">
    <property type="entry name" value="CidB/LrgB"/>
</dbReference>
<organism evidence="6 7">
    <name type="scientific">Comamonas sediminis</name>
    <dbReference type="NCBI Taxonomy" id="1783360"/>
    <lineage>
        <taxon>Bacteria</taxon>
        <taxon>Pseudomonadati</taxon>
        <taxon>Pseudomonadota</taxon>
        <taxon>Betaproteobacteria</taxon>
        <taxon>Burkholderiales</taxon>
        <taxon>Comamonadaceae</taxon>
        <taxon>Comamonas</taxon>
    </lineage>
</organism>
<feature type="transmembrane region" description="Helical" evidence="5">
    <location>
        <begin position="164"/>
        <end position="184"/>
    </location>
</feature>
<evidence type="ECO:0000256" key="4">
    <source>
        <dbReference type="ARBA" id="ARBA00023136"/>
    </source>
</evidence>
<feature type="transmembrane region" description="Helical" evidence="5">
    <location>
        <begin position="108"/>
        <end position="128"/>
    </location>
</feature>
<sequence>MTAAPATLPSSLPRWPLSHGSAALLSLLLTLLCYYLNKRLYQRHPHTVLMPIIGTPLVLVAALLLLGIGYDDYRTHTHWLVWLLGPTTVAFALPLYDYRQMVRKHWMSILAGVLVASTVSILTSVWLARWLGLSPLLQKGLAMRSVTTPFAVEAERAIGGPLDLAALFVLLTGVTGMLIGGLVLRLLPRLRSRVAAGAMLGGSAHGSGVAKAQMAGPKQGVAASLVMMIAGALNVLAAPWVGAWVFG</sequence>
<reference evidence="6 7" key="1">
    <citation type="journal article" date="2016" name="Int. J. Syst. Evol. Microbiol.">
        <title>Description of Comamonas sediminis sp. nov., isolated from lagoon sediments.</title>
        <authorList>
            <person name="Subhash Y."/>
            <person name="Bang J.J."/>
            <person name="You T.H."/>
            <person name="Lee S.S."/>
        </authorList>
    </citation>
    <scope>NUCLEOTIDE SEQUENCE [LARGE SCALE GENOMIC DNA]</scope>
    <source>
        <strain evidence="6 7">JCM 31169</strain>
    </source>
</reference>
<keyword evidence="7" id="KW-1185">Reference proteome</keyword>
<proteinExistence type="predicted"/>
<evidence type="ECO:0000256" key="2">
    <source>
        <dbReference type="ARBA" id="ARBA00022692"/>
    </source>
</evidence>
<evidence type="ECO:0000313" key="6">
    <source>
        <dbReference type="EMBL" id="MEY2249883.1"/>
    </source>
</evidence>
<keyword evidence="3 5" id="KW-1133">Transmembrane helix</keyword>
<dbReference type="Proteomes" id="UP001562178">
    <property type="component" value="Unassembled WGS sequence"/>
</dbReference>
<dbReference type="RefSeq" id="WP_369458931.1">
    <property type="nucleotide sequence ID" value="NZ_JBGBDC010000001.1"/>
</dbReference>
<feature type="transmembrane region" description="Helical" evidence="5">
    <location>
        <begin position="48"/>
        <end position="70"/>
    </location>
</feature>
<gene>
    <name evidence="6" type="ORF">AB7A72_02605</name>
</gene>